<sequence>MKDDLATTEQAMNVQTRLEANAILDRLVADGSTFSRNDALRLIELIPVTPVRGLRSRAFSKDQAPASEGMRLVMVTLNLRKNPRRRRSRSTCRLRTGSADMW</sequence>
<accession>A0A1B2ESH3</accession>
<gene>
    <name evidence="1" type="ORF">BB934_32315</name>
</gene>
<proteinExistence type="predicted"/>
<dbReference type="RefSeq" id="WP_099514004.1">
    <property type="nucleotide sequence ID" value="NZ_CP016617.1"/>
</dbReference>
<protein>
    <submittedName>
        <fullName evidence="1">Uncharacterized protein</fullName>
    </submittedName>
</protein>
<dbReference type="EMBL" id="CP016617">
    <property type="protein sequence ID" value="ANY82909.1"/>
    <property type="molecule type" value="Genomic_DNA"/>
</dbReference>
<name>A0A1B2ESH3_9HYPH</name>
<evidence type="ECO:0000313" key="1">
    <source>
        <dbReference type="EMBL" id="ANY82909.1"/>
    </source>
</evidence>
<reference evidence="1" key="1">
    <citation type="submission" date="2016-07" db="EMBL/GenBank/DDBJ databases">
        <title>Microvirga ossetica sp. nov. a new species of rhizobia isolated from root nodules of the legume species Vicia alpestris Steven originated from North Ossetia region in the Caucasus.</title>
        <authorList>
            <person name="Safronova V.I."/>
            <person name="Kuznetsova I.G."/>
            <person name="Sazanova A.L."/>
            <person name="Belimov A."/>
            <person name="Andronov E."/>
            <person name="Osledkin Y.S."/>
            <person name="Onishchuk O.P."/>
            <person name="Kurchak O.N."/>
            <person name="Shaposhnikov A.I."/>
            <person name="Willems A."/>
            <person name="Tikhonovich I.A."/>
        </authorList>
    </citation>
    <scope>NUCLEOTIDE SEQUENCE [LARGE SCALE GENOMIC DNA]</scope>
    <source>
        <strain evidence="1">V5/3M</strain>
        <plasmid evidence="1">unnamed1</plasmid>
    </source>
</reference>
<dbReference type="AlphaFoldDB" id="A0A1B2ESH3"/>
<keyword evidence="1" id="KW-0614">Plasmid</keyword>
<organism evidence="1">
    <name type="scientific">Microvirga ossetica</name>
    <dbReference type="NCBI Taxonomy" id="1882682"/>
    <lineage>
        <taxon>Bacteria</taxon>
        <taxon>Pseudomonadati</taxon>
        <taxon>Pseudomonadota</taxon>
        <taxon>Alphaproteobacteria</taxon>
        <taxon>Hyphomicrobiales</taxon>
        <taxon>Methylobacteriaceae</taxon>
        <taxon>Microvirga</taxon>
    </lineage>
</organism>
<geneLocation type="plasmid" evidence="1">
    <name>unnamed1</name>
</geneLocation>
<dbReference type="KEGG" id="moc:BB934_32315"/>